<accession>A0A2Z3ESY9</accession>
<dbReference type="InterPro" id="IPR025886">
    <property type="entry name" value="PP2-like"/>
</dbReference>
<dbReference type="SUPFAM" id="SSF81383">
    <property type="entry name" value="F-box domain"/>
    <property type="match status" value="1"/>
</dbReference>
<evidence type="ECO:0000313" key="1">
    <source>
        <dbReference type="EMBL" id="AWL54288.1"/>
    </source>
</evidence>
<sequence length="284" mass="31807">MGANASSLSSSMADEGEGPGLDDIPENCVAVVLSFLEAPEVCRFAGLSRAFRAASLADLVWAPKLPDSYGFLMETLGLAHEMNKMAKRDIFAALCRRNCFDAGTKEIWVDKRTSGVYLSISWKGLRITGIDDRRYWNFIPIEDSRFQTVAYLQQTWWFEVEGEIEFEFPAGKYSVFIRLHLGRPYKRLGRRVCHHEHVHGWDVKPVKFQLTTSDGQRDASQCCLDSPGTWVNYRVGSFAVVNPGSLMKIKFSVTQIDCTHTKGGVCVDSVLIRPGGVEKEAELL</sequence>
<dbReference type="PANTHER" id="PTHR31960:SF3">
    <property type="entry name" value="F-BOX PROTEIN PP2-A13"/>
    <property type="match status" value="1"/>
</dbReference>
<reference evidence="1" key="1">
    <citation type="submission" date="2017-06" db="EMBL/GenBank/DDBJ databases">
        <title>Cloning and expression analysis of the phloem protein 2 (PP2) genes from ramie (Boehmeria nivea L. Gaud).</title>
        <authorList>
            <person name="Guo P."/>
        </authorList>
    </citation>
    <scope>NUCLEOTIDE SEQUENCE</scope>
</reference>
<dbReference type="CDD" id="cd22162">
    <property type="entry name" value="F-box_AtSKIP3-like"/>
    <property type="match status" value="1"/>
</dbReference>
<name>A0A2Z3ESY9_BOENI</name>
<protein>
    <submittedName>
        <fullName evidence="1">Phloem protein 2-3</fullName>
    </submittedName>
</protein>
<dbReference type="Pfam" id="PF14299">
    <property type="entry name" value="PP2"/>
    <property type="match status" value="1"/>
</dbReference>
<organism evidence="1">
    <name type="scientific">Boehmeria nivea</name>
    <name type="common">Chinese grass</name>
    <name type="synonym">Urtica nivea</name>
    <dbReference type="NCBI Taxonomy" id="83906"/>
    <lineage>
        <taxon>Eukaryota</taxon>
        <taxon>Viridiplantae</taxon>
        <taxon>Streptophyta</taxon>
        <taxon>Embryophyta</taxon>
        <taxon>Tracheophyta</taxon>
        <taxon>Spermatophyta</taxon>
        <taxon>Magnoliopsida</taxon>
        <taxon>eudicotyledons</taxon>
        <taxon>Gunneridae</taxon>
        <taxon>Pentapetalae</taxon>
        <taxon>rosids</taxon>
        <taxon>fabids</taxon>
        <taxon>Rosales</taxon>
        <taxon>Urticaceae</taxon>
        <taxon>Boehmeria</taxon>
    </lineage>
</organism>
<dbReference type="EMBL" id="MF362961">
    <property type="protein sequence ID" value="AWL54288.1"/>
    <property type="molecule type" value="Genomic_DNA"/>
</dbReference>
<dbReference type="AlphaFoldDB" id="A0A2Z3ESY9"/>
<proteinExistence type="predicted"/>
<dbReference type="PANTHER" id="PTHR31960">
    <property type="entry name" value="F-BOX PROTEIN PP2-A15"/>
    <property type="match status" value="1"/>
</dbReference>
<gene>
    <name evidence="1" type="primary">PP2-3</name>
</gene>
<dbReference type="InterPro" id="IPR036047">
    <property type="entry name" value="F-box-like_dom_sf"/>
</dbReference>